<feature type="transmembrane region" description="Helical" evidence="9">
    <location>
        <begin position="332"/>
        <end position="351"/>
    </location>
</feature>
<feature type="transmembrane region" description="Helical" evidence="9">
    <location>
        <begin position="12"/>
        <end position="34"/>
    </location>
</feature>
<feature type="domain" description="Major facilitator superfamily (MFS) profile" evidence="10">
    <location>
        <begin position="11"/>
        <end position="461"/>
    </location>
</feature>
<dbReference type="GeneID" id="95521682"/>
<evidence type="ECO:0000256" key="7">
    <source>
        <dbReference type="ARBA" id="ARBA00023251"/>
    </source>
</evidence>
<feature type="transmembrane region" description="Helical" evidence="9">
    <location>
        <begin position="405"/>
        <end position="423"/>
    </location>
</feature>
<evidence type="ECO:0000256" key="6">
    <source>
        <dbReference type="ARBA" id="ARBA00023136"/>
    </source>
</evidence>
<dbReference type="EMBL" id="CP027306">
    <property type="protein sequence ID" value="AXE79643.1"/>
    <property type="molecule type" value="Genomic_DNA"/>
</dbReference>
<feature type="transmembrane region" description="Helical" evidence="9">
    <location>
        <begin position="435"/>
        <end position="457"/>
    </location>
</feature>
<proteinExistence type="predicted"/>
<evidence type="ECO:0000259" key="10">
    <source>
        <dbReference type="PROSITE" id="PS50850"/>
    </source>
</evidence>
<evidence type="ECO:0000256" key="5">
    <source>
        <dbReference type="ARBA" id="ARBA00022989"/>
    </source>
</evidence>
<dbReference type="InterPro" id="IPR011701">
    <property type="entry name" value="MFS"/>
</dbReference>
<dbReference type="Pfam" id="PF07690">
    <property type="entry name" value="MFS_1"/>
    <property type="match status" value="1"/>
</dbReference>
<feature type="transmembrane region" description="Helical" evidence="9">
    <location>
        <begin position="102"/>
        <end position="127"/>
    </location>
</feature>
<dbReference type="Gene3D" id="1.20.1250.20">
    <property type="entry name" value="MFS general substrate transporter like domains"/>
    <property type="match status" value="1"/>
</dbReference>
<dbReference type="GO" id="GO:0005886">
    <property type="term" value="C:plasma membrane"/>
    <property type="evidence" value="ECO:0007669"/>
    <property type="project" value="UniProtKB-SubCell"/>
</dbReference>
<evidence type="ECO:0000256" key="4">
    <source>
        <dbReference type="ARBA" id="ARBA00022692"/>
    </source>
</evidence>
<keyword evidence="7" id="KW-0046">Antibiotic resistance</keyword>
<feature type="transmembrane region" description="Helical" evidence="9">
    <location>
        <begin position="164"/>
        <end position="183"/>
    </location>
</feature>
<keyword evidence="3" id="KW-1003">Cell membrane</keyword>
<dbReference type="PANTHER" id="PTHR42718:SF46">
    <property type="entry name" value="BLR6921 PROTEIN"/>
    <property type="match status" value="1"/>
</dbReference>
<protein>
    <submittedName>
        <fullName evidence="11">MFS transporter</fullName>
    </submittedName>
</protein>
<accession>A0A2Z5JHC8</accession>
<evidence type="ECO:0000256" key="8">
    <source>
        <dbReference type="SAM" id="MobiDB-lite"/>
    </source>
</evidence>
<feature type="transmembrane region" description="Helical" evidence="9">
    <location>
        <begin position="195"/>
        <end position="218"/>
    </location>
</feature>
<feature type="region of interest" description="Disordered" evidence="8">
    <location>
        <begin position="467"/>
        <end position="494"/>
    </location>
</feature>
<reference evidence="11 12" key="1">
    <citation type="journal article" date="2018" name="Front. Microbiol.">
        <title>Genome Sequencing of Streptomyces atratus SCSIOZH16 and Activation Production of Nocardamine via Metabolic Engineering.</title>
        <authorList>
            <person name="Li Y."/>
            <person name="Zhang C."/>
            <person name="Liu C."/>
            <person name="Ju J."/>
            <person name="Ma J."/>
        </authorList>
    </citation>
    <scope>NUCLEOTIDE SEQUENCE [LARGE SCALE GENOMIC DNA]</scope>
    <source>
        <strain evidence="11 12">SCSIO_ZH16</strain>
    </source>
</reference>
<keyword evidence="4 9" id="KW-0812">Transmembrane</keyword>
<evidence type="ECO:0000256" key="1">
    <source>
        <dbReference type="ARBA" id="ARBA00004651"/>
    </source>
</evidence>
<sequence>MNDQSRHVRWLLVVALVVQFMVALDMSVVNVALPDMRRDLGFTPEGLLWVVNAYALAFGGLLMLGGRLADLIGGSRVLTAGLVLFGAASLAGGLAWSPGGLIAARAAQGIGAAALAPVAFALIAIAFPAGPARSRALGLWGMAGAAGGAVGVLAGGVLTDAASWRAVMLVNVPIVVFALVGAVRSGLESRPARTGARLDVAGALLATAGTALLVLGLVRTSTHPWGSARTLSTLGVAVFLLVVFAAVELRAGTPLLRLGLLKGRPVLTANLFCLLLSSGQFAAFYFASLYMQQVLGYGPTAAGAAFVPFSVGVVAGSVVATRTVAALGTRRLLAAGGALAALGLAGFAATAQADGSFLYSILGPSLVCGAGIGMCFVPLGTAATTGVASDETGMASGLLNSARQVGGSLGLAVLVTVAAQVTGDGRRPADLAAGYAAAFWVCAGLLAAAALVALVLLPAPERTAAVAAPVAAPEDSQKNSGGAVDPAVSRSTQG</sequence>
<evidence type="ECO:0000256" key="9">
    <source>
        <dbReference type="SAM" id="Phobius"/>
    </source>
</evidence>
<feature type="transmembrane region" description="Helical" evidence="9">
    <location>
        <begin position="357"/>
        <end position="384"/>
    </location>
</feature>
<evidence type="ECO:0000313" key="12">
    <source>
        <dbReference type="Proteomes" id="UP000252698"/>
    </source>
</evidence>
<comment type="subcellular location">
    <subcellularLocation>
        <location evidence="1">Cell membrane</location>
        <topology evidence="1">Multi-pass membrane protein</topology>
    </subcellularLocation>
</comment>
<dbReference type="CDD" id="cd17321">
    <property type="entry name" value="MFS_MMR_MDR_like"/>
    <property type="match status" value="1"/>
</dbReference>
<feature type="transmembrane region" description="Helical" evidence="9">
    <location>
        <begin position="267"/>
        <end position="288"/>
    </location>
</feature>
<evidence type="ECO:0000256" key="3">
    <source>
        <dbReference type="ARBA" id="ARBA00022475"/>
    </source>
</evidence>
<dbReference type="Proteomes" id="UP000252698">
    <property type="component" value="Chromosome"/>
</dbReference>
<dbReference type="SUPFAM" id="SSF103473">
    <property type="entry name" value="MFS general substrate transporter"/>
    <property type="match status" value="1"/>
</dbReference>
<dbReference type="KEGG" id="sata:C5746_25065"/>
<evidence type="ECO:0000256" key="2">
    <source>
        <dbReference type="ARBA" id="ARBA00022448"/>
    </source>
</evidence>
<gene>
    <name evidence="11" type="ORF">C5746_25065</name>
</gene>
<dbReference type="RefSeq" id="WP_114246131.1">
    <property type="nucleotide sequence ID" value="NZ_CP027306.1"/>
</dbReference>
<evidence type="ECO:0000313" key="11">
    <source>
        <dbReference type="EMBL" id="AXE79643.1"/>
    </source>
</evidence>
<feature type="transmembrane region" description="Helical" evidence="9">
    <location>
        <begin position="300"/>
        <end position="320"/>
    </location>
</feature>
<feature type="transmembrane region" description="Helical" evidence="9">
    <location>
        <begin position="77"/>
        <end position="96"/>
    </location>
</feature>
<dbReference type="PANTHER" id="PTHR42718">
    <property type="entry name" value="MAJOR FACILITATOR SUPERFAMILY MULTIDRUG TRANSPORTER MFSC"/>
    <property type="match status" value="1"/>
</dbReference>
<dbReference type="GO" id="GO:0046677">
    <property type="term" value="P:response to antibiotic"/>
    <property type="evidence" value="ECO:0007669"/>
    <property type="project" value="UniProtKB-KW"/>
</dbReference>
<feature type="transmembrane region" description="Helical" evidence="9">
    <location>
        <begin position="139"/>
        <end position="158"/>
    </location>
</feature>
<feature type="transmembrane region" description="Helical" evidence="9">
    <location>
        <begin position="46"/>
        <end position="65"/>
    </location>
</feature>
<dbReference type="PROSITE" id="PS50850">
    <property type="entry name" value="MFS"/>
    <property type="match status" value="1"/>
</dbReference>
<organism evidence="11 12">
    <name type="scientific">Streptomyces atratus</name>
    <dbReference type="NCBI Taxonomy" id="1893"/>
    <lineage>
        <taxon>Bacteria</taxon>
        <taxon>Bacillati</taxon>
        <taxon>Actinomycetota</taxon>
        <taxon>Actinomycetes</taxon>
        <taxon>Kitasatosporales</taxon>
        <taxon>Streptomycetaceae</taxon>
        <taxon>Streptomyces</taxon>
    </lineage>
</organism>
<feature type="transmembrane region" description="Helical" evidence="9">
    <location>
        <begin position="230"/>
        <end position="247"/>
    </location>
</feature>
<dbReference type="InterPro" id="IPR020846">
    <property type="entry name" value="MFS_dom"/>
</dbReference>
<dbReference type="InterPro" id="IPR036259">
    <property type="entry name" value="MFS_trans_sf"/>
</dbReference>
<dbReference type="GO" id="GO:0022857">
    <property type="term" value="F:transmembrane transporter activity"/>
    <property type="evidence" value="ECO:0007669"/>
    <property type="project" value="InterPro"/>
</dbReference>
<keyword evidence="6 9" id="KW-0472">Membrane</keyword>
<dbReference type="Gene3D" id="1.20.1720.10">
    <property type="entry name" value="Multidrug resistance protein D"/>
    <property type="match status" value="1"/>
</dbReference>
<keyword evidence="5 9" id="KW-1133">Transmembrane helix</keyword>
<dbReference type="AlphaFoldDB" id="A0A2Z5JHC8"/>
<name>A0A2Z5JHC8_STRAR</name>
<keyword evidence="2" id="KW-0813">Transport</keyword>